<accession>A0ABU4IVU9</accession>
<gene>
    <name evidence="1" type="ORF">SBX64_07660</name>
</gene>
<sequence>MMKIEVVVEDQNGIKQNCHIDISKSESWNLFFWGIKIQIEIEASDLFIASTVLREHLEQRNCKLLCNASRRNIFVSTMSREMGGGRKGYIVQIGQPASRDTLVDIFGYVDSSLVVSIEEQQLFHEKWIESLRG</sequence>
<dbReference type="EMBL" id="JAWRCP010000001">
    <property type="protein sequence ID" value="MDW6092419.1"/>
    <property type="molecule type" value="Genomic_DNA"/>
</dbReference>
<reference evidence="1 2" key="1">
    <citation type="submission" date="2023-11" db="EMBL/GenBank/DDBJ databases">
        <title>Plant-associative lifestyle of Vibrio porteresiae and its evolutionary dynamics.</title>
        <authorList>
            <person name="Rameshkumar N."/>
            <person name="Kirti K."/>
        </authorList>
    </citation>
    <scope>NUCLEOTIDE SEQUENCE [LARGE SCALE GENOMIC DNA]</scope>
    <source>
        <strain evidence="1 2">MSSRF7</strain>
    </source>
</reference>
<evidence type="ECO:0000313" key="1">
    <source>
        <dbReference type="EMBL" id="MDW6092419.1"/>
    </source>
</evidence>
<organism evidence="1 2">
    <name type="scientific">Vibrio rhizosphaerae</name>
    <dbReference type="NCBI Taxonomy" id="398736"/>
    <lineage>
        <taxon>Bacteria</taxon>
        <taxon>Pseudomonadati</taxon>
        <taxon>Pseudomonadota</taxon>
        <taxon>Gammaproteobacteria</taxon>
        <taxon>Vibrionales</taxon>
        <taxon>Vibrionaceae</taxon>
        <taxon>Vibrio</taxon>
    </lineage>
</organism>
<comment type="caution">
    <text evidence="1">The sequence shown here is derived from an EMBL/GenBank/DDBJ whole genome shotgun (WGS) entry which is preliminary data.</text>
</comment>
<protein>
    <submittedName>
        <fullName evidence="1">Uncharacterized protein</fullName>
    </submittedName>
</protein>
<name>A0ABU4IVU9_9VIBR</name>
<dbReference type="Proteomes" id="UP001279860">
    <property type="component" value="Unassembled WGS sequence"/>
</dbReference>
<evidence type="ECO:0000313" key="2">
    <source>
        <dbReference type="Proteomes" id="UP001279860"/>
    </source>
</evidence>
<dbReference type="RefSeq" id="WP_318584665.1">
    <property type="nucleotide sequence ID" value="NZ_JAWRCP010000001.1"/>
</dbReference>
<keyword evidence="2" id="KW-1185">Reference proteome</keyword>
<proteinExistence type="predicted"/>